<feature type="compositionally biased region" description="Polar residues" evidence="1">
    <location>
        <begin position="828"/>
        <end position="837"/>
    </location>
</feature>
<sequence>MRSSDREEEDPEYLDLAANTAIEPSGRNLALTLHIRRALGLPLEAGTLQVGLYSLETVHEGESVIRVTLHYALNHIARQLCRYLVGSLTPRPKGITSTIAMRRENGDLSGAYALQAGQSTTVQRSTGKCTQIRFAPKISVSSVVRPKRRRYMLESPETTVRRIWKLCEGMRVKQEPTKGDVFDVAPSNVKAALQMCILCQLSALRQLPSAHSHRITMKKLSRYRCYVVTTGMLFKLSMKEMIQLNGTTELVATDLLDGDQNQEYVLTRSCSRSRLSSGSDDEGEFLALGRVGIIVPDYSRESSAQGTRTKAHALYPSAARVKPADMPPPAVNIQENDPTPVQPLLTESEPEAAVPSVVPTEHFQGDIMWGDIDNLLRLDALLNTEGLTCQEEAVIVENTPFYPLSSEHYPWTYERVSEVSTDGQRHRDIFGEWSFEDLGSEVANQRIEVKLYQVISRSKEKMQRSSLSKDIRRNWKNETNLSEYAASSQDGNRKPQQVKSVELRVNIISATGNSLPQPQGLIDRRGALKLCNFSSQTHILISVQSDKLKGMRFILPFTQPFSYHKRNTIAIAASGNEHIVSDRSGRLLSFYKAWNRHSRRLQIDILLDCDQMRVRSQRSGVSTTIYSILVGAALRSKHDMASTSEATGLNWTDAVNFVVPEPKYNKLTHTVHLFPRNNLLHLDGKPLIVLPDVTSGYKPVEYGVGVSSAEASGEEGVTLLIKSQWELKTHAKVTVAHNSSGQGNSAVVLLSTKGTDTSDGYTTYEARFPNPISMGYSGSSKLELALDIEDVAYATLSALDLAMGYADAPPSAYSVVLVLNNHHATTSDVIETSGEPNSSTSQTSTSPGNATEQYTATGESTSGHMVSVHRSNETESLLEGELRMASTVPSVIESSSTVNAISHSSSLVVRRSPLQDGAQVSGYQATNGGQSHAIEGTPSVDWMGSISTPVRAEAEMNYIQSQHRVDGIRRIRYTSEVSGPGAGRRTRPSAPYTLRTNAFTCLPMAPGDVAAPSTGQNYRTQYSDVEEIAGHSQWLEHRRIPTQPAFSAAHYTTTQYAWPYEIPRRSHQRMRIWWLLVTIVTTEKSCAKESISIQSTAYKDKTKALQKG</sequence>
<dbReference type="AlphaFoldDB" id="A0A8H6HGB9"/>
<feature type="compositionally biased region" description="Polar residues" evidence="1">
    <location>
        <begin position="847"/>
        <end position="864"/>
    </location>
</feature>
<name>A0A8H6HGB9_9AGAR</name>
<dbReference type="Proteomes" id="UP000521943">
    <property type="component" value="Unassembled WGS sequence"/>
</dbReference>
<evidence type="ECO:0000313" key="3">
    <source>
        <dbReference type="Proteomes" id="UP000521943"/>
    </source>
</evidence>
<evidence type="ECO:0000256" key="1">
    <source>
        <dbReference type="SAM" id="MobiDB-lite"/>
    </source>
</evidence>
<protein>
    <submittedName>
        <fullName evidence="2">Uncharacterized protein</fullName>
    </submittedName>
</protein>
<gene>
    <name evidence="2" type="ORF">DFP72DRAFT_855554</name>
</gene>
<proteinExistence type="predicted"/>
<accession>A0A8H6HGB9</accession>
<reference evidence="2 3" key="1">
    <citation type="submission" date="2020-07" db="EMBL/GenBank/DDBJ databases">
        <title>Comparative genomics of pyrophilous fungi reveals a link between fire events and developmental genes.</title>
        <authorList>
            <consortium name="DOE Joint Genome Institute"/>
            <person name="Steindorff A.S."/>
            <person name="Carver A."/>
            <person name="Calhoun S."/>
            <person name="Stillman K."/>
            <person name="Liu H."/>
            <person name="Lipzen A."/>
            <person name="Pangilinan J."/>
            <person name="Labutti K."/>
            <person name="Bruns T.D."/>
            <person name="Grigoriev I.V."/>
        </authorList>
    </citation>
    <scope>NUCLEOTIDE SEQUENCE [LARGE SCALE GENOMIC DNA]</scope>
    <source>
        <strain evidence="2 3">CBS 144469</strain>
    </source>
</reference>
<organism evidence="2 3">
    <name type="scientific">Ephemerocybe angulata</name>
    <dbReference type="NCBI Taxonomy" id="980116"/>
    <lineage>
        <taxon>Eukaryota</taxon>
        <taxon>Fungi</taxon>
        <taxon>Dikarya</taxon>
        <taxon>Basidiomycota</taxon>
        <taxon>Agaricomycotina</taxon>
        <taxon>Agaricomycetes</taxon>
        <taxon>Agaricomycetidae</taxon>
        <taxon>Agaricales</taxon>
        <taxon>Agaricineae</taxon>
        <taxon>Psathyrellaceae</taxon>
        <taxon>Ephemerocybe</taxon>
    </lineage>
</organism>
<feature type="region of interest" description="Disordered" evidence="1">
    <location>
        <begin position="828"/>
        <end position="865"/>
    </location>
</feature>
<dbReference type="EMBL" id="JACGCI010000094">
    <property type="protein sequence ID" value="KAF6746294.1"/>
    <property type="molecule type" value="Genomic_DNA"/>
</dbReference>
<keyword evidence="3" id="KW-1185">Reference proteome</keyword>
<comment type="caution">
    <text evidence="2">The sequence shown here is derived from an EMBL/GenBank/DDBJ whole genome shotgun (WGS) entry which is preliminary data.</text>
</comment>
<evidence type="ECO:0000313" key="2">
    <source>
        <dbReference type="EMBL" id="KAF6746294.1"/>
    </source>
</evidence>